<dbReference type="InterPro" id="IPR011701">
    <property type="entry name" value="MFS"/>
</dbReference>
<keyword evidence="3 7" id="KW-0812">Transmembrane</keyword>
<evidence type="ECO:0000256" key="7">
    <source>
        <dbReference type="SAM" id="Phobius"/>
    </source>
</evidence>
<comment type="caution">
    <text evidence="9">The sequence shown here is derived from an EMBL/GenBank/DDBJ whole genome shotgun (WGS) entry which is preliminary data.</text>
</comment>
<feature type="transmembrane region" description="Helical" evidence="7">
    <location>
        <begin position="164"/>
        <end position="186"/>
    </location>
</feature>
<dbReference type="Gene3D" id="1.20.1250.20">
    <property type="entry name" value="MFS general substrate transporter like domains"/>
    <property type="match status" value="2"/>
</dbReference>
<keyword evidence="2" id="KW-0813">Transport</keyword>
<feature type="transmembrane region" description="Helical" evidence="7">
    <location>
        <begin position="138"/>
        <end position="158"/>
    </location>
</feature>
<evidence type="ECO:0000259" key="8">
    <source>
        <dbReference type="PROSITE" id="PS50850"/>
    </source>
</evidence>
<comment type="subcellular location">
    <subcellularLocation>
        <location evidence="1">Membrane</location>
        <topology evidence="1">Multi-pass membrane protein</topology>
    </subcellularLocation>
</comment>
<dbReference type="InterPro" id="IPR020846">
    <property type="entry name" value="MFS_dom"/>
</dbReference>
<dbReference type="HOGENOM" id="CLU_001265_4_2_1"/>
<dbReference type="PANTHER" id="PTHR43791">
    <property type="entry name" value="PERMEASE-RELATED"/>
    <property type="match status" value="1"/>
</dbReference>
<feature type="transmembrane region" description="Helical" evidence="7">
    <location>
        <begin position="198"/>
        <end position="215"/>
    </location>
</feature>
<name>K0KJ31_WICCF</name>
<reference evidence="9 10" key="1">
    <citation type="journal article" date="2012" name="Eukaryot. Cell">
        <title>Draft genome sequence of Wickerhamomyces ciferrii NRRL Y-1031 F-60-10.</title>
        <authorList>
            <person name="Schneider J."/>
            <person name="Andrea H."/>
            <person name="Blom J."/>
            <person name="Jaenicke S."/>
            <person name="Ruckert C."/>
            <person name="Schorsch C."/>
            <person name="Szczepanowski R."/>
            <person name="Farwick M."/>
            <person name="Goesmann A."/>
            <person name="Puhler A."/>
            <person name="Schaffer S."/>
            <person name="Tauch A."/>
            <person name="Kohler T."/>
            <person name="Brinkrolf K."/>
        </authorList>
    </citation>
    <scope>NUCLEOTIDE SEQUENCE [LARGE SCALE GENOMIC DNA]</scope>
    <source>
        <strain evidence="10">ATCC 14091 / BCRC 22168 / CBS 111 / JCM 3599 / NBRC 0793 / NRRL Y-1031 F-60-10</strain>
    </source>
</reference>
<keyword evidence="5 7" id="KW-0472">Membrane</keyword>
<dbReference type="PANTHER" id="PTHR43791:SF15">
    <property type="entry name" value="TRANSPORTER SEO1-RELATED"/>
    <property type="match status" value="1"/>
</dbReference>
<accession>K0KJ31</accession>
<feature type="domain" description="Major facilitator superfamily (MFS) profile" evidence="8">
    <location>
        <begin position="72"/>
        <end position="489"/>
    </location>
</feature>
<evidence type="ECO:0000256" key="2">
    <source>
        <dbReference type="ARBA" id="ARBA00022448"/>
    </source>
</evidence>
<dbReference type="EMBL" id="CAIF01000020">
    <property type="protein sequence ID" value="CCH41484.1"/>
    <property type="molecule type" value="Genomic_DNA"/>
</dbReference>
<dbReference type="FunFam" id="1.20.1250.20:FF:000065">
    <property type="entry name" value="Putative MFS pantothenate transporter"/>
    <property type="match status" value="1"/>
</dbReference>
<evidence type="ECO:0000256" key="1">
    <source>
        <dbReference type="ARBA" id="ARBA00004141"/>
    </source>
</evidence>
<keyword evidence="4 7" id="KW-1133">Transmembrane helix</keyword>
<comment type="similarity">
    <text evidence="6">Belongs to the major facilitator superfamily. Allantoate permease family.</text>
</comment>
<dbReference type="Proteomes" id="UP000009328">
    <property type="component" value="Unassembled WGS sequence"/>
</dbReference>
<dbReference type="InParanoid" id="K0KJ31"/>
<evidence type="ECO:0000313" key="10">
    <source>
        <dbReference type="Proteomes" id="UP000009328"/>
    </source>
</evidence>
<dbReference type="SUPFAM" id="SSF103473">
    <property type="entry name" value="MFS general substrate transporter"/>
    <property type="match status" value="1"/>
</dbReference>
<feature type="transmembrane region" description="Helical" evidence="7">
    <location>
        <begin position="430"/>
        <end position="452"/>
    </location>
</feature>
<dbReference type="AlphaFoldDB" id="K0KJ31"/>
<feature type="transmembrane region" description="Helical" evidence="7">
    <location>
        <begin position="235"/>
        <end position="257"/>
    </location>
</feature>
<evidence type="ECO:0000313" key="9">
    <source>
        <dbReference type="EMBL" id="CCH41484.1"/>
    </source>
</evidence>
<feature type="transmembrane region" description="Helical" evidence="7">
    <location>
        <begin position="337"/>
        <end position="360"/>
    </location>
</feature>
<gene>
    <name evidence="9" type="ORF">BN7_1025</name>
</gene>
<protein>
    <submittedName>
        <fullName evidence="9">Vitamin H transporter</fullName>
    </submittedName>
</protein>
<feature type="transmembrane region" description="Helical" evidence="7">
    <location>
        <begin position="396"/>
        <end position="418"/>
    </location>
</feature>
<feature type="transmembrane region" description="Helical" evidence="7">
    <location>
        <begin position="464"/>
        <end position="485"/>
    </location>
</feature>
<dbReference type="Pfam" id="PF07690">
    <property type="entry name" value="MFS_1"/>
    <property type="match status" value="1"/>
</dbReference>
<dbReference type="PROSITE" id="PS50850">
    <property type="entry name" value="MFS"/>
    <property type="match status" value="1"/>
</dbReference>
<proteinExistence type="inferred from homology"/>
<feature type="transmembrane region" description="Helical" evidence="7">
    <location>
        <begin position="294"/>
        <end position="317"/>
    </location>
</feature>
<feature type="transmembrane region" description="Helical" evidence="7">
    <location>
        <begin position="372"/>
        <end position="390"/>
    </location>
</feature>
<organism evidence="9 10">
    <name type="scientific">Wickerhamomyces ciferrii (strain ATCC 14091 / BCRC 22168 / CBS 111 / JCM 3599 / NBRC 0793 / NRRL Y-1031 F-60-10)</name>
    <name type="common">Yeast</name>
    <name type="synonym">Pichia ciferrii</name>
    <dbReference type="NCBI Taxonomy" id="1206466"/>
    <lineage>
        <taxon>Eukaryota</taxon>
        <taxon>Fungi</taxon>
        <taxon>Dikarya</taxon>
        <taxon>Ascomycota</taxon>
        <taxon>Saccharomycotina</taxon>
        <taxon>Saccharomycetes</taxon>
        <taxon>Phaffomycetales</taxon>
        <taxon>Wickerhamomycetaceae</taxon>
        <taxon>Wickerhamomyces</taxon>
    </lineage>
</organism>
<evidence type="ECO:0000256" key="3">
    <source>
        <dbReference type="ARBA" id="ARBA00022692"/>
    </source>
</evidence>
<dbReference type="GO" id="GO:0016020">
    <property type="term" value="C:membrane"/>
    <property type="evidence" value="ECO:0007669"/>
    <property type="project" value="UniProtKB-SubCell"/>
</dbReference>
<feature type="transmembrane region" description="Helical" evidence="7">
    <location>
        <begin position="111"/>
        <end position="131"/>
    </location>
</feature>
<keyword evidence="10" id="KW-1185">Reference proteome</keyword>
<evidence type="ECO:0000256" key="5">
    <source>
        <dbReference type="ARBA" id="ARBA00023136"/>
    </source>
</evidence>
<evidence type="ECO:0000256" key="6">
    <source>
        <dbReference type="ARBA" id="ARBA00037968"/>
    </source>
</evidence>
<dbReference type="eggNOG" id="KOG2533">
    <property type="taxonomic scope" value="Eukaryota"/>
</dbReference>
<dbReference type="STRING" id="1206466.K0KJ31"/>
<dbReference type="GO" id="GO:0022857">
    <property type="term" value="F:transmembrane transporter activity"/>
    <property type="evidence" value="ECO:0007669"/>
    <property type="project" value="InterPro"/>
</dbReference>
<sequence>MSDNSIDKSPLGIHVNQLDPNIHIPEDLVNELTEEDYEFLKIKQVPQRWYQWFAITDTKAERKLIIKLDLLILVYLFLSSFVKTLDTSAVSYAYVSGMKEDLGMYGNQLTYQNSCFMAGFIVGQIPLTMLGTKLPIHLYLPIMDSIWSIFTLALFKITNYHQLYALRFCIGLFGSFFFPFCQYILGSWYTENELTKRSALYFCASQVGGMAAGYIQAGAYKHLSGLHGLEGWRWLYILAFIITLPISLYGVLTLPGLPDKIHNNRLLTPNEIKLARLRMIREGRSSKDRFSISVILQIIKGWRFWILVVFAIFFSQADGISSQNGLPIWLKAENYSVYQVNTITTVIPAVTIFFSLLNGIIVDSWKDSHPYIIAYVAIFNLLSGILLTIWKIPKNAIMFAFFLSGTADSIAAVLYSWANIICSNNSQERALTLSTMNTLGNTFGVWVPLFVWKTSDAPRYLKGYAYNIGLDSMMLILLVPLTILYRRNKEHTKIDDSNDDEIDSLE</sequence>
<dbReference type="InterPro" id="IPR036259">
    <property type="entry name" value="MFS_trans_sf"/>
</dbReference>
<evidence type="ECO:0000256" key="4">
    <source>
        <dbReference type="ARBA" id="ARBA00022989"/>
    </source>
</evidence>